<dbReference type="KEGG" id="aup:AsAng_0000760"/>
<dbReference type="PANTHER" id="PTHR10224">
    <property type="entry name" value="ES1 PROTEIN HOMOLOG, MITOCHONDRIAL"/>
    <property type="match status" value="1"/>
</dbReference>
<gene>
    <name evidence="2" type="ORF">AsAng_0000760</name>
</gene>
<dbReference type="SUPFAM" id="SSF52317">
    <property type="entry name" value="Class I glutamine amidotransferase-like"/>
    <property type="match status" value="1"/>
</dbReference>
<feature type="domain" description="DJ-1/PfpI" evidence="1">
    <location>
        <begin position="78"/>
        <end position="143"/>
    </location>
</feature>
<dbReference type="AlphaFoldDB" id="A0A915VJW7"/>
<dbReference type="InterPro" id="IPR002818">
    <property type="entry name" value="DJ-1/PfpI"/>
</dbReference>
<evidence type="ECO:0000313" key="2">
    <source>
        <dbReference type="EMBL" id="BDS09378.1"/>
    </source>
</evidence>
<organism evidence="2 3">
    <name type="scientific">Aureispira anguillae</name>
    <dbReference type="NCBI Taxonomy" id="2864201"/>
    <lineage>
        <taxon>Bacteria</taxon>
        <taxon>Pseudomonadati</taxon>
        <taxon>Bacteroidota</taxon>
        <taxon>Saprospiria</taxon>
        <taxon>Saprospirales</taxon>
        <taxon>Saprospiraceae</taxon>
        <taxon>Aureispira</taxon>
    </lineage>
</organism>
<dbReference type="Gene3D" id="3.40.50.880">
    <property type="match status" value="1"/>
</dbReference>
<keyword evidence="3" id="KW-1185">Reference proteome</keyword>
<dbReference type="PANTHER" id="PTHR10224:SF12">
    <property type="entry name" value="GLYOXALASE ELBB"/>
    <property type="match status" value="1"/>
</dbReference>
<sequence>MKIGVLLAGSGVYDGSEIQEAVFTLLAIAECGATAICIAPNEEQYHVVNHLTGEEMPEKRNVLIESARIARGNVSDLATATTDDFDALVIPGGFGAAKNLNQWAISGPEGAINADVKRLILAMVKAKKPIAGLCMGPTVIAKALEGEDINASLTVGSTEEASPYDIQGISEGMNNIGAMTAMATVEEVIVDHTNRIVTAPCYMMDASIQEVRENIAMAIIELINLANNPEEES</sequence>
<dbReference type="RefSeq" id="WP_264790778.1">
    <property type="nucleotide sequence ID" value="NZ_AP026867.1"/>
</dbReference>
<dbReference type="NCBIfam" id="NF008747">
    <property type="entry name" value="PRK11780.1"/>
    <property type="match status" value="1"/>
</dbReference>
<dbReference type="Proteomes" id="UP001060919">
    <property type="component" value="Chromosome"/>
</dbReference>
<proteinExistence type="predicted"/>
<dbReference type="InterPro" id="IPR029062">
    <property type="entry name" value="Class_I_gatase-like"/>
</dbReference>
<evidence type="ECO:0000259" key="1">
    <source>
        <dbReference type="Pfam" id="PF01965"/>
    </source>
</evidence>
<protein>
    <submittedName>
        <fullName evidence="2">Isoprenoid biosynthesis glyoxalase ElbB</fullName>
    </submittedName>
</protein>
<name>A0A915VJW7_9BACT</name>
<evidence type="ECO:0000313" key="3">
    <source>
        <dbReference type="Proteomes" id="UP001060919"/>
    </source>
</evidence>
<dbReference type="EMBL" id="AP026867">
    <property type="protein sequence ID" value="BDS09378.1"/>
    <property type="molecule type" value="Genomic_DNA"/>
</dbReference>
<dbReference type="Pfam" id="PF01965">
    <property type="entry name" value="DJ-1_PfpI"/>
    <property type="match status" value="1"/>
</dbReference>
<accession>A0A915VJW7</accession>
<reference evidence="2" key="1">
    <citation type="submission" date="2022-09" db="EMBL/GenBank/DDBJ databases">
        <title>Aureispira anguillicida sp. nov., isolated from Leptocephalus of Japanese eel Anguilla japonica.</title>
        <authorList>
            <person name="Yuasa K."/>
            <person name="Mekata T."/>
            <person name="Ikunari K."/>
        </authorList>
    </citation>
    <scope>NUCLEOTIDE SEQUENCE</scope>
    <source>
        <strain evidence="2">EL160426</strain>
    </source>
</reference>